<name>A0A225MDG9_9BURK</name>
<organism evidence="1 2">
    <name type="scientific">Candidimonas nitroreducens</name>
    <dbReference type="NCBI Taxonomy" id="683354"/>
    <lineage>
        <taxon>Bacteria</taxon>
        <taxon>Pseudomonadati</taxon>
        <taxon>Pseudomonadota</taxon>
        <taxon>Betaproteobacteria</taxon>
        <taxon>Burkholderiales</taxon>
        <taxon>Alcaligenaceae</taxon>
        <taxon>Candidimonas</taxon>
    </lineage>
</organism>
<comment type="caution">
    <text evidence="1">The sequence shown here is derived from an EMBL/GenBank/DDBJ whole genome shotgun (WGS) entry which is preliminary data.</text>
</comment>
<protein>
    <submittedName>
        <fullName evidence="1">Addiction module protein</fullName>
    </submittedName>
</protein>
<keyword evidence="2" id="KW-1185">Reference proteome</keyword>
<dbReference type="Pfam" id="PF05973">
    <property type="entry name" value="Gp49"/>
    <property type="match status" value="1"/>
</dbReference>
<dbReference type="OrthoDB" id="9800258at2"/>
<dbReference type="RefSeq" id="WP_088604194.1">
    <property type="nucleotide sequence ID" value="NZ_NJIH01000008.1"/>
</dbReference>
<dbReference type="EMBL" id="NJIH01000008">
    <property type="protein sequence ID" value="OWT58283.1"/>
    <property type="molecule type" value="Genomic_DNA"/>
</dbReference>
<dbReference type="PANTHER" id="PTHR41791:SF1">
    <property type="entry name" value="SSL7039 PROTEIN"/>
    <property type="match status" value="1"/>
</dbReference>
<dbReference type="Proteomes" id="UP000214603">
    <property type="component" value="Unassembled WGS sequence"/>
</dbReference>
<evidence type="ECO:0000313" key="1">
    <source>
        <dbReference type="EMBL" id="OWT58283.1"/>
    </source>
</evidence>
<gene>
    <name evidence="1" type="ORF">CEY11_14930</name>
</gene>
<accession>A0A225MDG9</accession>
<dbReference type="PIRSF" id="PIRSF028744">
    <property type="entry name" value="Addict_mod_HI1419"/>
    <property type="match status" value="1"/>
</dbReference>
<dbReference type="InterPro" id="IPR014056">
    <property type="entry name" value="TypeIITA-like_toxin_pred"/>
</dbReference>
<sequence>MYQAIEYLNSEGKGPYREWLLALVDRRARARILTRINRMEAGNFGDCKPLASGVWELRIDWGPGYRVYYAQAGRRLILLLAGGDKRKQQADIDAAISYWKDWQDREKSS</sequence>
<dbReference type="AlphaFoldDB" id="A0A225MDG9"/>
<dbReference type="NCBIfam" id="TIGR02683">
    <property type="entry name" value="upstrm_HI1419"/>
    <property type="match status" value="1"/>
</dbReference>
<dbReference type="InterPro" id="IPR009241">
    <property type="entry name" value="HigB-like"/>
</dbReference>
<proteinExistence type="predicted"/>
<dbReference type="PANTHER" id="PTHR41791">
    <property type="entry name" value="SSL7039 PROTEIN"/>
    <property type="match status" value="1"/>
</dbReference>
<reference evidence="2" key="1">
    <citation type="submission" date="2017-06" db="EMBL/GenBank/DDBJ databases">
        <title>Herbaspirillum phytohormonus sp. nov., isolated from the root nodule of Robinia pseudoacacia in lead-zinc mine.</title>
        <authorList>
            <person name="Fan M."/>
            <person name="Lin Y."/>
        </authorList>
    </citation>
    <scope>NUCLEOTIDE SEQUENCE [LARGE SCALE GENOMIC DNA]</scope>
    <source>
        <strain evidence="2">SC-089</strain>
    </source>
</reference>
<evidence type="ECO:0000313" key="2">
    <source>
        <dbReference type="Proteomes" id="UP000214603"/>
    </source>
</evidence>